<sequence>MLRWAETLAAIARTGLGFTKVLYEKERFEEVLKVAAEIRYSASSGNDDLDPDERVEEWLATVGSGVAGYVT</sequence>
<dbReference type="Gene3D" id="6.10.250.1120">
    <property type="match status" value="1"/>
</dbReference>
<gene>
    <name evidence="2" type="ORF">METZ01_LOCUS153318</name>
</gene>
<protein>
    <recommendedName>
        <fullName evidence="1">UDP-X diphosphatase-like N-terminal oligomerisation domain-containing protein</fullName>
    </recommendedName>
</protein>
<proteinExistence type="predicted"/>
<dbReference type="Pfam" id="PF12535">
    <property type="entry name" value="Nudix_N"/>
    <property type="match status" value="1"/>
</dbReference>
<evidence type="ECO:0000313" key="2">
    <source>
        <dbReference type="EMBL" id="SVB00464.1"/>
    </source>
</evidence>
<dbReference type="AlphaFoldDB" id="A0A382AGI3"/>
<feature type="non-terminal residue" evidence="2">
    <location>
        <position position="71"/>
    </location>
</feature>
<evidence type="ECO:0000259" key="1">
    <source>
        <dbReference type="Pfam" id="PF12535"/>
    </source>
</evidence>
<dbReference type="InterPro" id="IPR059176">
    <property type="entry name" value="UDP-X_N"/>
</dbReference>
<accession>A0A382AGI3</accession>
<organism evidence="2">
    <name type="scientific">marine metagenome</name>
    <dbReference type="NCBI Taxonomy" id="408172"/>
    <lineage>
        <taxon>unclassified sequences</taxon>
        <taxon>metagenomes</taxon>
        <taxon>ecological metagenomes</taxon>
    </lineage>
</organism>
<feature type="domain" description="UDP-X diphosphatase-like N-terminal oligomerisation" evidence="1">
    <location>
        <begin position="2"/>
        <end position="42"/>
    </location>
</feature>
<name>A0A382AGI3_9ZZZZ</name>
<reference evidence="2" key="1">
    <citation type="submission" date="2018-05" db="EMBL/GenBank/DDBJ databases">
        <authorList>
            <person name="Lanie J.A."/>
            <person name="Ng W.-L."/>
            <person name="Kazmierczak K.M."/>
            <person name="Andrzejewski T.M."/>
            <person name="Davidsen T.M."/>
            <person name="Wayne K.J."/>
            <person name="Tettelin H."/>
            <person name="Glass J.I."/>
            <person name="Rusch D."/>
            <person name="Podicherti R."/>
            <person name="Tsui H.-C.T."/>
            <person name="Winkler M.E."/>
        </authorList>
    </citation>
    <scope>NUCLEOTIDE SEQUENCE</scope>
</reference>
<dbReference type="EMBL" id="UINC01025246">
    <property type="protein sequence ID" value="SVB00464.1"/>
    <property type="molecule type" value="Genomic_DNA"/>
</dbReference>